<evidence type="ECO:0000313" key="4">
    <source>
        <dbReference type="Proteomes" id="UP001558613"/>
    </source>
</evidence>
<dbReference type="Proteomes" id="UP001558613">
    <property type="component" value="Unassembled WGS sequence"/>
</dbReference>
<comment type="caution">
    <text evidence="3">The sequence shown here is derived from an EMBL/GenBank/DDBJ whole genome shotgun (WGS) entry which is preliminary data.</text>
</comment>
<feature type="compositionally biased region" description="Basic residues" evidence="1">
    <location>
        <begin position="476"/>
        <end position="488"/>
    </location>
</feature>
<evidence type="ECO:0000259" key="2">
    <source>
        <dbReference type="Pfam" id="PF03184"/>
    </source>
</evidence>
<protein>
    <recommendedName>
        <fullName evidence="2">DDE-1 domain-containing protein</fullName>
    </recommendedName>
</protein>
<organism evidence="3 4">
    <name type="scientific">Cirrhinus molitorella</name>
    <name type="common">mud carp</name>
    <dbReference type="NCBI Taxonomy" id="172907"/>
    <lineage>
        <taxon>Eukaryota</taxon>
        <taxon>Metazoa</taxon>
        <taxon>Chordata</taxon>
        <taxon>Craniata</taxon>
        <taxon>Vertebrata</taxon>
        <taxon>Euteleostomi</taxon>
        <taxon>Actinopterygii</taxon>
        <taxon>Neopterygii</taxon>
        <taxon>Teleostei</taxon>
        <taxon>Ostariophysi</taxon>
        <taxon>Cypriniformes</taxon>
        <taxon>Cyprinidae</taxon>
        <taxon>Labeoninae</taxon>
        <taxon>Labeonini</taxon>
        <taxon>Cirrhinus</taxon>
    </lineage>
</organism>
<keyword evidence="4" id="KW-1185">Reference proteome</keyword>
<proteinExistence type="predicted"/>
<feature type="compositionally biased region" description="Basic residues" evidence="1">
    <location>
        <begin position="1"/>
        <end position="10"/>
    </location>
</feature>
<dbReference type="PANTHER" id="PTHR19303:SF71">
    <property type="entry name" value="ZINC FINGER PHD-TYPE DOMAIN-CONTAINING PROTEIN"/>
    <property type="match status" value="1"/>
</dbReference>
<reference evidence="3 4" key="1">
    <citation type="submission" date="2023-09" db="EMBL/GenBank/DDBJ databases">
        <authorList>
            <person name="Wang M."/>
        </authorList>
    </citation>
    <scope>NUCLEOTIDE SEQUENCE [LARGE SCALE GENOMIC DNA]</scope>
    <source>
        <strain evidence="3">GT-2023</strain>
        <tissue evidence="3">Liver</tissue>
    </source>
</reference>
<sequence length="618" mass="69871">MPRHYKRKTSRGSTPLEDMERAANDVLSGKSIRAVAREKNIDRSTLRRYIKKKERKEVKTTGYSGTAEAKRVFTEELEKELADHIKKLADQFHGLTPKKCCELAFELADRNNIPVPNNWKEKGLAGRDWFNNFKARHHLSCRVPEATSVGRASAFNKTTVEEFFNNLAKVMDRYQFPPNMIDNVDETGVTTVQTPKQIVAQKGKKQVGAITSAERGELVTVVCAVNATGNAVPPMFIFPRVRYKEHFITGAPQGSIGTSTRSGWINEDTFAKFLEHLVQHTNCSSDHPILLILDNHEAHISLRAVDIAKKKGIVLLTIPPHTSHRLQPLDKSIYGPFKTYYNKDLDGISPYNRDIFSDEEFEPSMVTDRPAPELQFAAADDPPFASTSTTAVLPSCLTHECTSPSDKDLDPSHTSYVSAEEILPLPKSMPRTQTKRKRVKSRILTDTPEKQAIELAHEERKNKQGGEKQSNIKDKGKLKKKHSKKKIKVSSSSDESDVPIPLDDISEYESSEDDSSDISELFVGDFIIVKFTAKRRSYHYIGMVEKLEDDEVSARFLRRIRGSSVNDKPTFVFKENDVAFFPQSDVLKKLPQPQKAGGTARREQHFIFPCNLDRWNVE</sequence>
<evidence type="ECO:0000256" key="1">
    <source>
        <dbReference type="SAM" id="MobiDB-lite"/>
    </source>
</evidence>
<gene>
    <name evidence="3" type="ORF">QQF64_023838</name>
</gene>
<dbReference type="InterPro" id="IPR036397">
    <property type="entry name" value="RNaseH_sf"/>
</dbReference>
<dbReference type="Gene3D" id="3.30.420.10">
    <property type="entry name" value="Ribonuclease H-like superfamily/Ribonuclease H"/>
    <property type="match status" value="1"/>
</dbReference>
<feature type="region of interest" description="Disordered" evidence="1">
    <location>
        <begin position="400"/>
        <end position="511"/>
    </location>
</feature>
<dbReference type="PANTHER" id="PTHR19303">
    <property type="entry name" value="TRANSPOSON"/>
    <property type="match status" value="1"/>
</dbReference>
<feature type="region of interest" description="Disordered" evidence="1">
    <location>
        <begin position="1"/>
        <end position="20"/>
    </location>
</feature>
<name>A0ABR3NKQ4_9TELE</name>
<evidence type="ECO:0000313" key="3">
    <source>
        <dbReference type="EMBL" id="KAL1277165.1"/>
    </source>
</evidence>
<feature type="domain" description="DDE-1" evidence="2">
    <location>
        <begin position="218"/>
        <end position="345"/>
    </location>
</feature>
<accession>A0ABR3NKQ4</accession>
<dbReference type="InterPro" id="IPR004875">
    <property type="entry name" value="DDE_SF_endonuclease_dom"/>
</dbReference>
<feature type="compositionally biased region" description="Basic and acidic residues" evidence="1">
    <location>
        <begin position="447"/>
        <end position="475"/>
    </location>
</feature>
<dbReference type="EMBL" id="JAYMGO010000003">
    <property type="protein sequence ID" value="KAL1277165.1"/>
    <property type="molecule type" value="Genomic_DNA"/>
</dbReference>
<dbReference type="InterPro" id="IPR050863">
    <property type="entry name" value="CenT-Element_Derived"/>
</dbReference>
<dbReference type="Pfam" id="PF03184">
    <property type="entry name" value="DDE_1"/>
    <property type="match status" value="1"/>
</dbReference>